<comment type="subcellular location">
    <subcellularLocation>
        <location evidence="2">Chromosome</location>
    </subcellularLocation>
    <subcellularLocation>
        <location evidence="1">Nucleus</location>
    </subcellularLocation>
</comment>
<dbReference type="PANTHER" id="PTHR48446">
    <property type="entry name" value="DNA-DIRECTED RNA POLYMERASE SUBUNIT BETA' N-TERMINAL SECTION"/>
    <property type="match status" value="1"/>
</dbReference>
<comment type="function">
    <text evidence="14">DNA-dependent RNA polymerase catalyzes the transcription of DNA into RNA using the four ribonucleoside triphosphates as substrates.</text>
</comment>
<dbReference type="InterPro" id="IPR044893">
    <property type="entry name" value="RNA_pol_Rpb1_clamp_domain"/>
</dbReference>
<dbReference type="InterPro" id="IPR035697">
    <property type="entry name" value="RNAP_III_RPC1_N"/>
</dbReference>
<dbReference type="FunFam" id="1.10.274.100:FF:000003">
    <property type="entry name" value="DNA-directed RNA polymerase subunit"/>
    <property type="match status" value="2"/>
</dbReference>
<gene>
    <name evidence="16" type="ORF">MONAX_5E031945</name>
</gene>
<dbReference type="SMART" id="SM00663">
    <property type="entry name" value="RPOLA_N"/>
    <property type="match status" value="1"/>
</dbReference>
<evidence type="ECO:0000256" key="14">
    <source>
        <dbReference type="RuleBase" id="RU004279"/>
    </source>
</evidence>
<reference evidence="16" key="1">
    <citation type="submission" date="2019-04" db="EMBL/GenBank/DDBJ databases">
        <authorList>
            <person name="Alioto T."/>
            <person name="Alioto T."/>
        </authorList>
    </citation>
    <scope>NUCLEOTIDE SEQUENCE [LARGE SCALE GENOMIC DNA]</scope>
</reference>
<evidence type="ECO:0000256" key="13">
    <source>
        <dbReference type="ARBA" id="ARBA00047768"/>
    </source>
</evidence>
<dbReference type="Gene3D" id="1.10.132.30">
    <property type="match status" value="1"/>
</dbReference>
<dbReference type="EC" id="2.7.7.6" evidence="14"/>
<evidence type="ECO:0000256" key="4">
    <source>
        <dbReference type="ARBA" id="ARBA00022454"/>
    </source>
</evidence>
<dbReference type="InterPro" id="IPR015700">
    <property type="entry name" value="RPC1"/>
</dbReference>
<comment type="caution">
    <text evidence="16">The sequence shown here is derived from an EMBL/GenBank/DDBJ whole genome shotgun (WGS) entry which is preliminary data.</text>
</comment>
<dbReference type="Gene3D" id="1.10.274.100">
    <property type="entry name" value="RNA polymerase Rpb1, domain 3"/>
    <property type="match status" value="2"/>
</dbReference>
<evidence type="ECO:0000259" key="15">
    <source>
        <dbReference type="SMART" id="SM00663"/>
    </source>
</evidence>
<evidence type="ECO:0000256" key="1">
    <source>
        <dbReference type="ARBA" id="ARBA00004123"/>
    </source>
</evidence>
<dbReference type="FunFam" id="3.30.1490.180:FF:000002">
    <property type="entry name" value="DNA-directed RNA polymerase subunit"/>
    <property type="match status" value="1"/>
</dbReference>
<dbReference type="EMBL" id="CABDUW010001587">
    <property type="protein sequence ID" value="VTJ82830.1"/>
    <property type="molecule type" value="Genomic_DNA"/>
</dbReference>
<evidence type="ECO:0000256" key="5">
    <source>
        <dbReference type="ARBA" id="ARBA00022478"/>
    </source>
</evidence>
<accession>A0A5E4CNG8</accession>
<protein>
    <recommendedName>
        <fullName evidence="14">DNA-directed RNA polymerase subunit</fullName>
        <ecNumber evidence="14">2.7.7.6</ecNumber>
    </recommendedName>
</protein>
<comment type="similarity">
    <text evidence="3 14">Belongs to the RNA polymerase beta' chain family.</text>
</comment>
<dbReference type="FunFam" id="4.10.860.120:FF:000004">
    <property type="entry name" value="DNA-directed RNA polymerase subunit"/>
    <property type="match status" value="1"/>
</dbReference>
<dbReference type="InterPro" id="IPR007066">
    <property type="entry name" value="RNA_pol_Rpb1_3"/>
</dbReference>
<keyword evidence="5 14" id="KW-0240">DNA-directed RNA polymerase</keyword>
<dbReference type="FunFam" id="1.10.132.30:FF:000001">
    <property type="entry name" value="DNA-directed RNA polymerase subunit"/>
    <property type="match status" value="1"/>
</dbReference>
<dbReference type="Gene3D" id="2.40.40.20">
    <property type="match status" value="1"/>
</dbReference>
<dbReference type="Gene3D" id="1.10.150.390">
    <property type="match status" value="1"/>
</dbReference>
<dbReference type="InterPro" id="IPR042102">
    <property type="entry name" value="RNA_pol_Rpb1_3_sf"/>
</dbReference>
<sequence length="1534" mass="171820">MVKEQFRETDVAKKISHICFGMKSPEEMRQQAHIQVVSKNLYSQDNNHAPLLYGVLDHRMGTSEKDRPCETCGKNLADCLGHYGYIDLELPCFHVGYFRAVIGILQMICKTCCHIMLSQEEKQQFLDYLKRPGLTYLQKRGLKKKISDKCRKKSICHHCGAFNGTVKKCGLLKIIHEKYKTNKKVVDPIVSSFLQSFETAIEHNKEVEPLLGRAQENLNPLIVLNLFKRIPAEDVPLLLMNPEAGKPSDLILTRLLVPPLCIRPSVVSDLKSGTNEDDLTMKLTEIIFLNDVIKKHRISGAKTQMIMEDWDFLQLQCALYINSELSGIPLNMAPKKWTRGFVQRLKGKQGRFRGNLSGKRVDFSGRTVISPDPNLRIDEVAVPVHVAKILTFPEKVNKANINFLRKLVRNGPEVHPGANFIQQRHTQMKRFLKYGNREKMAQELKYGDIVERHLIDGDVVLFNRQPSLHKLSIMAHLARVKPHRTFRFNECVCTPYNADFDGDEMNLHLPQTEEAKAEALVLMGTKANLVTPRNGEPLIAAIQDFLTGAYLLTLKDTFFDRAKACQIIASILVGKDEKIKVRLPHPTILKPVTLWTGKQIFSVILRPSDDNPVRANLRTKGKQYCGKGEDLCVNDSYVTIQNSELMSGSMDKGTLGSGSKNNIFYILLRDWGQNEAADAMSRLARLAPVYLCAYLLTLKDTFFDRAKACQIIASILVGKDEKIKVRLPHPTILKPVTLWTGKQIFSVILRPSDDNPVRANLRTKGKQYCGKGEDLCVNDSYVTIQNSELMSGSMDKGTLGSGSKNNIFYILLRDWGQNEAADAMSRLARLAPVYLSNRGFSIGIGDVTPGQGLLKAKYELLNAGYKKCDEYIEALNTGKLQQQPGCTAEETLEALILKELSVIRDHAGSACLRELDKSNSPLTMALCGSKGSFINISQMIACVGQQAISGSRVPDGFENRSLPHFEKHSKLPAAKGFVANSFYSGLTPTEFFFHTMAGREGLVDTAVKTAETGYMQRRLVKSLEDLCSQYDLTVRSSTGDIIQFIYGGDGLDPAAMEGKDEPLEFKRVLDNIKAVFPCQSEPALSKNELTLTTESIMKKNEFLCCQESFLQEIKKFIKGVSERIKKTRDKYGINDNGTTEPRVLYQLDRITPTQIEKFLETCRDKYMRAQMEPGSAVGALCAQSIGEPGTQMTLKTFHFAGVASMNITLGVPRIKEIINASKAISTPIITAQLDQDDDADYARLVKGRIEKTLLGEISEYIEEVFLPDDCFILVKLSLERIRLLRLEVNAETVRYSICTSKLRVKPGDVAVHGEAVVCVTPRENSKSSMYYVLQFLKEDLPKVVVQGIPEVSRAVIHIDEQSGKEKYKLLVEGDNLRAVMATHGVKGTRTTSNNTYEVEKTLGIEAARTTIINEIQYTMVNHGMSIDRRHVMLLSDLMTYKGEVLGITRFGLAKMKESVLMLASFEKTADHLFDAAYFGQKDSVCGVSECIIMGIPMNIGTGLFKLLHKADRDPNPPRRPLIFDTNEFHIPLVT</sequence>
<evidence type="ECO:0000256" key="6">
    <source>
        <dbReference type="ARBA" id="ARBA00022679"/>
    </source>
</evidence>
<dbReference type="Gene3D" id="4.10.860.120">
    <property type="entry name" value="RNA polymerase II, clamp domain"/>
    <property type="match status" value="1"/>
</dbReference>
<keyword evidence="6 14" id="KW-0808">Transferase</keyword>
<dbReference type="Gene3D" id="6.20.50.80">
    <property type="match status" value="1"/>
</dbReference>
<keyword evidence="4" id="KW-0158">Chromosome</keyword>
<dbReference type="GO" id="GO:0003899">
    <property type="term" value="F:DNA-directed RNA polymerase activity"/>
    <property type="evidence" value="ECO:0007669"/>
    <property type="project" value="UniProtKB-EC"/>
</dbReference>
<keyword evidence="10" id="KW-0460">Magnesium</keyword>
<dbReference type="CDD" id="cd02583">
    <property type="entry name" value="RNAP_III_RPC1_N"/>
    <property type="match status" value="1"/>
</dbReference>
<dbReference type="Pfam" id="PF00623">
    <property type="entry name" value="RNA_pol_Rpb1_2"/>
    <property type="match status" value="1"/>
</dbReference>
<evidence type="ECO:0000256" key="7">
    <source>
        <dbReference type="ARBA" id="ARBA00022695"/>
    </source>
</evidence>
<dbReference type="GO" id="GO:0006351">
    <property type="term" value="P:DNA-templated transcription"/>
    <property type="evidence" value="ECO:0007669"/>
    <property type="project" value="InterPro"/>
</dbReference>
<keyword evidence="11 14" id="KW-0804">Transcription</keyword>
<name>A0A5E4CNG8_MARMO</name>
<dbReference type="InterPro" id="IPR007083">
    <property type="entry name" value="RNA_pol_Rpb1_4"/>
</dbReference>
<comment type="catalytic activity">
    <reaction evidence="13">
        <text>RNA(n) + a ribonucleoside 5'-triphosphate = RNA(n+1) + diphosphate</text>
        <dbReference type="Rhea" id="RHEA:21248"/>
        <dbReference type="Rhea" id="RHEA-COMP:14527"/>
        <dbReference type="Rhea" id="RHEA-COMP:17342"/>
        <dbReference type="ChEBI" id="CHEBI:33019"/>
        <dbReference type="ChEBI" id="CHEBI:61557"/>
        <dbReference type="ChEBI" id="CHEBI:140395"/>
        <dbReference type="EC" id="2.7.7.6"/>
    </reaction>
    <physiologicalReaction direction="left-to-right" evidence="13">
        <dbReference type="Rhea" id="RHEA:21249"/>
    </physiologicalReaction>
</comment>
<evidence type="ECO:0000256" key="12">
    <source>
        <dbReference type="ARBA" id="ARBA00023242"/>
    </source>
</evidence>
<dbReference type="Pfam" id="PF04997">
    <property type="entry name" value="RNA_pol_Rpb1_1"/>
    <property type="match status" value="1"/>
</dbReference>
<keyword evidence="12" id="KW-0539">Nucleus</keyword>
<dbReference type="GO" id="GO:0005654">
    <property type="term" value="C:nucleoplasm"/>
    <property type="evidence" value="ECO:0007669"/>
    <property type="project" value="UniProtKB-ARBA"/>
</dbReference>
<keyword evidence="7 14" id="KW-0548">Nucleotidyltransferase</keyword>
<evidence type="ECO:0000256" key="11">
    <source>
        <dbReference type="ARBA" id="ARBA00023163"/>
    </source>
</evidence>
<dbReference type="FunFam" id="2.40.40.20:FF:000019">
    <property type="entry name" value="DNA-directed RNA polymerase II subunit RPB1"/>
    <property type="match status" value="1"/>
</dbReference>
<dbReference type="Pfam" id="PF05000">
    <property type="entry name" value="RNA_pol_Rpb1_4"/>
    <property type="match status" value="1"/>
</dbReference>
<keyword evidence="9" id="KW-0862">Zinc</keyword>
<evidence type="ECO:0000256" key="9">
    <source>
        <dbReference type="ARBA" id="ARBA00022833"/>
    </source>
</evidence>
<dbReference type="SUPFAM" id="SSF64484">
    <property type="entry name" value="beta and beta-prime subunits of DNA dependent RNA-polymerase"/>
    <property type="match status" value="2"/>
</dbReference>
<dbReference type="Pfam" id="PF04983">
    <property type="entry name" value="RNA_pol_Rpb1_3"/>
    <property type="match status" value="2"/>
</dbReference>
<dbReference type="Pfam" id="PF04998">
    <property type="entry name" value="RNA_pol_Rpb1_5"/>
    <property type="match status" value="1"/>
</dbReference>
<dbReference type="CDD" id="cd02736">
    <property type="entry name" value="RNAP_III_Rpc1_C"/>
    <property type="match status" value="1"/>
</dbReference>
<dbReference type="FunFam" id="1.10.150.390:FF:000003">
    <property type="entry name" value="DNA-directed RNA polymerase subunit"/>
    <property type="match status" value="1"/>
</dbReference>
<dbReference type="GO" id="GO:0003677">
    <property type="term" value="F:DNA binding"/>
    <property type="evidence" value="ECO:0007669"/>
    <property type="project" value="InterPro"/>
</dbReference>
<dbReference type="InterPro" id="IPR007080">
    <property type="entry name" value="RNA_pol_Rpb1_1"/>
</dbReference>
<dbReference type="PANTHER" id="PTHR48446:SF1">
    <property type="entry name" value="DNA-DIRECTED RNA POLYMERASE SUBUNIT BETA' N-TERMINAL SECTION"/>
    <property type="match status" value="1"/>
</dbReference>
<evidence type="ECO:0000313" key="17">
    <source>
        <dbReference type="Proteomes" id="UP000335636"/>
    </source>
</evidence>
<evidence type="ECO:0000256" key="2">
    <source>
        <dbReference type="ARBA" id="ARBA00004286"/>
    </source>
</evidence>
<dbReference type="GO" id="GO:0046872">
    <property type="term" value="F:metal ion binding"/>
    <property type="evidence" value="ECO:0007669"/>
    <property type="project" value="UniProtKB-KW"/>
</dbReference>
<feature type="domain" description="RNA polymerase N-terminal" evidence="15">
    <location>
        <begin position="248"/>
        <end position="553"/>
    </location>
</feature>
<dbReference type="Proteomes" id="UP000335636">
    <property type="component" value="Unassembled WGS sequence"/>
</dbReference>
<evidence type="ECO:0000256" key="8">
    <source>
        <dbReference type="ARBA" id="ARBA00022723"/>
    </source>
</evidence>
<dbReference type="GO" id="GO:0000428">
    <property type="term" value="C:DNA-directed RNA polymerase complex"/>
    <property type="evidence" value="ECO:0007669"/>
    <property type="project" value="UniProtKB-KW"/>
</dbReference>
<evidence type="ECO:0000256" key="3">
    <source>
        <dbReference type="ARBA" id="ARBA00006460"/>
    </source>
</evidence>
<dbReference type="InterPro" id="IPR038120">
    <property type="entry name" value="Rpb1_funnel_sf"/>
</dbReference>
<organism evidence="16 17">
    <name type="scientific">Marmota monax</name>
    <name type="common">Woodchuck</name>
    <dbReference type="NCBI Taxonomy" id="9995"/>
    <lineage>
        <taxon>Eukaryota</taxon>
        <taxon>Metazoa</taxon>
        <taxon>Chordata</taxon>
        <taxon>Craniata</taxon>
        <taxon>Vertebrata</taxon>
        <taxon>Euteleostomi</taxon>
        <taxon>Mammalia</taxon>
        <taxon>Eutheria</taxon>
        <taxon>Euarchontoglires</taxon>
        <taxon>Glires</taxon>
        <taxon>Rodentia</taxon>
        <taxon>Sciuromorpha</taxon>
        <taxon>Sciuridae</taxon>
        <taxon>Xerinae</taxon>
        <taxon>Marmotini</taxon>
        <taxon>Marmota</taxon>
    </lineage>
</organism>
<keyword evidence="17" id="KW-1185">Reference proteome</keyword>
<dbReference type="Gene3D" id="6.10.250.2940">
    <property type="match status" value="1"/>
</dbReference>
<dbReference type="InterPro" id="IPR000722">
    <property type="entry name" value="RNA_pol_asu"/>
</dbReference>
<keyword evidence="8" id="KW-0479">Metal-binding</keyword>
<dbReference type="InterPro" id="IPR006592">
    <property type="entry name" value="RNA_pol_N"/>
</dbReference>
<evidence type="ECO:0000256" key="10">
    <source>
        <dbReference type="ARBA" id="ARBA00022842"/>
    </source>
</evidence>
<dbReference type="Gene3D" id="3.30.1490.180">
    <property type="entry name" value="RNA polymerase ii"/>
    <property type="match status" value="1"/>
</dbReference>
<dbReference type="GO" id="GO:0005694">
    <property type="term" value="C:chromosome"/>
    <property type="evidence" value="ECO:0007669"/>
    <property type="project" value="UniProtKB-SubCell"/>
</dbReference>
<evidence type="ECO:0000313" key="16">
    <source>
        <dbReference type="EMBL" id="VTJ82830.1"/>
    </source>
</evidence>
<proteinExistence type="inferred from homology"/>
<dbReference type="InterPro" id="IPR007081">
    <property type="entry name" value="RNA_pol_Rpb1_5"/>
</dbReference>
<dbReference type="InterPro" id="IPR035698">
    <property type="entry name" value="RNAP_III_Rpc1_C"/>
</dbReference>